<evidence type="ECO:0000256" key="4">
    <source>
        <dbReference type="ARBA" id="ARBA00023163"/>
    </source>
</evidence>
<dbReference type="Pfam" id="PF02365">
    <property type="entry name" value="NAM"/>
    <property type="match status" value="1"/>
</dbReference>
<evidence type="ECO:0000256" key="3">
    <source>
        <dbReference type="ARBA" id="ARBA00023125"/>
    </source>
</evidence>
<dbReference type="GO" id="GO:0003677">
    <property type="term" value="F:DNA binding"/>
    <property type="evidence" value="ECO:0007669"/>
    <property type="project" value="UniProtKB-KW"/>
</dbReference>
<dbReference type="GO" id="GO:0005634">
    <property type="term" value="C:nucleus"/>
    <property type="evidence" value="ECO:0007669"/>
    <property type="project" value="UniProtKB-SubCell"/>
</dbReference>
<reference evidence="8 9" key="1">
    <citation type="submission" date="2018-09" db="EMBL/GenBank/DDBJ databases">
        <title>A high-quality reference genome of wild soybean provides a powerful tool to mine soybean genomes.</title>
        <authorList>
            <person name="Xie M."/>
            <person name="Chung C.Y.L."/>
            <person name="Li M.-W."/>
            <person name="Wong F.-L."/>
            <person name="Chan T.-F."/>
            <person name="Lam H.-M."/>
        </authorList>
    </citation>
    <scope>NUCLEOTIDE SEQUENCE [LARGE SCALE GENOMIC DNA]</scope>
    <source>
        <strain evidence="9">cv. W05</strain>
        <tissue evidence="8">Hypocotyl of etiolated seedlings</tissue>
    </source>
</reference>
<dbReference type="InterPro" id="IPR036093">
    <property type="entry name" value="NAC_dom_sf"/>
</dbReference>
<evidence type="ECO:0000256" key="5">
    <source>
        <dbReference type="ARBA" id="ARBA00023242"/>
    </source>
</evidence>
<gene>
    <name evidence="8" type="ORF">D0Y65_009458</name>
</gene>
<proteinExistence type="predicted"/>
<sequence length="341" mass="39821">MNNFSHVPPGFRFHPTDEELVDYYLRKKITSRRIDLDVIKDVDLYKIEPWDLQELCRIGAEEKNEWYFFSHKDKKYPTGTRTNRATAAGFWKATGRDKAIYSKHDLIGMRKTLVFYKGRAPNGQKSDWIMHEYRLETDDNGAPQEEGWVVCRVFKKRLTTMRKLSEHDSPCWYDDQVSFMQDLDSPKQSSQPNFPYQQFQYPCKKELDFSYHLPLQLPLENQKLLQSAASNSMTPYGIEENPNAMQPASIMQQVQQQNFQVFGNNSNDQQVADWRALDKYVASQLSQEDASKDHNSYSNADNIFQVKNNSTIEQLRDLDKEEKMAENASTSTSSCPIDMWK</sequence>
<dbReference type="FunFam" id="2.170.150.80:FF:000003">
    <property type="entry name" value="NAC domain-containing protein"/>
    <property type="match status" value="1"/>
</dbReference>
<evidence type="ECO:0000313" key="8">
    <source>
        <dbReference type="EMBL" id="RZC16183.1"/>
    </source>
</evidence>
<organism evidence="8 9">
    <name type="scientific">Glycine soja</name>
    <name type="common">Wild soybean</name>
    <dbReference type="NCBI Taxonomy" id="3848"/>
    <lineage>
        <taxon>Eukaryota</taxon>
        <taxon>Viridiplantae</taxon>
        <taxon>Streptophyta</taxon>
        <taxon>Embryophyta</taxon>
        <taxon>Tracheophyta</taxon>
        <taxon>Spermatophyta</taxon>
        <taxon>Magnoliopsida</taxon>
        <taxon>eudicotyledons</taxon>
        <taxon>Gunneridae</taxon>
        <taxon>Pentapetalae</taxon>
        <taxon>rosids</taxon>
        <taxon>fabids</taxon>
        <taxon>Fabales</taxon>
        <taxon>Fabaceae</taxon>
        <taxon>Papilionoideae</taxon>
        <taxon>50 kb inversion clade</taxon>
        <taxon>NPAAA clade</taxon>
        <taxon>indigoferoid/millettioid clade</taxon>
        <taxon>Phaseoleae</taxon>
        <taxon>Glycine</taxon>
        <taxon>Glycine subgen. Soja</taxon>
    </lineage>
</organism>
<keyword evidence="2" id="KW-0805">Transcription regulation</keyword>
<comment type="subcellular location">
    <subcellularLocation>
        <location evidence="1">Nucleus</location>
    </subcellularLocation>
</comment>
<dbReference type="GO" id="GO:0006355">
    <property type="term" value="P:regulation of DNA-templated transcription"/>
    <property type="evidence" value="ECO:0007669"/>
    <property type="project" value="InterPro"/>
</dbReference>
<dbReference type="EMBL" id="QZWG01000004">
    <property type="protein sequence ID" value="RZC16183.1"/>
    <property type="molecule type" value="Genomic_DNA"/>
</dbReference>
<dbReference type="PROSITE" id="PS51005">
    <property type="entry name" value="NAC"/>
    <property type="match status" value="1"/>
</dbReference>
<comment type="caution">
    <text evidence="8">The sequence shown here is derived from an EMBL/GenBank/DDBJ whole genome shotgun (WGS) entry which is preliminary data.</text>
</comment>
<accession>A0A445KZD7</accession>
<feature type="domain" description="NAC" evidence="7">
    <location>
        <begin position="7"/>
        <end position="156"/>
    </location>
</feature>
<keyword evidence="4" id="KW-0804">Transcription</keyword>
<dbReference type="SUPFAM" id="SSF101941">
    <property type="entry name" value="NAC domain"/>
    <property type="match status" value="1"/>
</dbReference>
<keyword evidence="9" id="KW-1185">Reference proteome</keyword>
<dbReference type="PANTHER" id="PTHR31744">
    <property type="entry name" value="PROTEIN CUP-SHAPED COTYLEDON 2-RELATED"/>
    <property type="match status" value="1"/>
</dbReference>
<evidence type="ECO:0000256" key="1">
    <source>
        <dbReference type="ARBA" id="ARBA00004123"/>
    </source>
</evidence>
<evidence type="ECO:0000256" key="6">
    <source>
        <dbReference type="SAM" id="MobiDB-lite"/>
    </source>
</evidence>
<dbReference type="PANTHER" id="PTHR31744:SF230">
    <property type="entry name" value="NAC DOMAIN-CONTAINING PROTEIN"/>
    <property type="match status" value="1"/>
</dbReference>
<dbReference type="InterPro" id="IPR003441">
    <property type="entry name" value="NAC-dom"/>
</dbReference>
<name>A0A445KZD7_GLYSO</name>
<keyword evidence="5" id="KW-0539">Nucleus</keyword>
<evidence type="ECO:0000259" key="7">
    <source>
        <dbReference type="PROSITE" id="PS51005"/>
    </source>
</evidence>
<feature type="region of interest" description="Disordered" evidence="6">
    <location>
        <begin position="320"/>
        <end position="341"/>
    </location>
</feature>
<dbReference type="Gramene" id="XM_028372815.1">
    <property type="protein sequence ID" value="XP_028228616.1"/>
    <property type="gene ID" value="LOC114409380"/>
</dbReference>
<evidence type="ECO:0000313" key="9">
    <source>
        <dbReference type="Proteomes" id="UP000289340"/>
    </source>
</evidence>
<protein>
    <submittedName>
        <fullName evidence="8">NAC domain-containing protein 7</fullName>
    </submittedName>
</protein>
<dbReference type="Gene3D" id="2.170.150.80">
    <property type="entry name" value="NAC domain"/>
    <property type="match status" value="1"/>
</dbReference>
<dbReference type="AlphaFoldDB" id="A0A445KZD7"/>
<dbReference type="Proteomes" id="UP000289340">
    <property type="component" value="Chromosome 4"/>
</dbReference>
<keyword evidence="3" id="KW-0238">DNA-binding</keyword>
<evidence type="ECO:0000256" key="2">
    <source>
        <dbReference type="ARBA" id="ARBA00023015"/>
    </source>
</evidence>